<protein>
    <submittedName>
        <fullName evidence="1">Uncharacterized protein</fullName>
    </submittedName>
</protein>
<accession>A0A8S5RC44</accession>
<sequence length="81" mass="9134">MSNKIDRVLSIDINCIYTPDNENLYPITLHMEQLSNCTIRFSDNGKTSNDFKIDESQVLSNLKIKTDSASCKFKETVCAGI</sequence>
<organism evidence="1">
    <name type="scientific">virus sp. ctmTa7</name>
    <dbReference type="NCBI Taxonomy" id="2828255"/>
    <lineage>
        <taxon>Viruses</taxon>
    </lineage>
</organism>
<proteinExistence type="predicted"/>
<name>A0A8S5RC44_9VIRU</name>
<reference evidence="1" key="1">
    <citation type="journal article" date="2021" name="Proc. Natl. Acad. Sci. U.S.A.">
        <title>A Catalog of Tens of Thousands of Viruses from Human Metagenomes Reveals Hidden Associations with Chronic Diseases.</title>
        <authorList>
            <person name="Tisza M.J."/>
            <person name="Buck C.B."/>
        </authorList>
    </citation>
    <scope>NUCLEOTIDE SEQUENCE</scope>
    <source>
        <strain evidence="1">CtmTa7</strain>
    </source>
</reference>
<dbReference type="EMBL" id="BK059091">
    <property type="protein sequence ID" value="DAE28715.1"/>
    <property type="molecule type" value="Genomic_DNA"/>
</dbReference>
<evidence type="ECO:0000313" key="1">
    <source>
        <dbReference type="EMBL" id="DAE28715.1"/>
    </source>
</evidence>